<reference evidence="1 2" key="1">
    <citation type="submission" date="2023-07" db="EMBL/GenBank/DDBJ databases">
        <title>Genomic Encyclopedia of Type Strains, Phase IV (KMG-IV): sequencing the most valuable type-strain genomes for metagenomic binning, comparative biology and taxonomic classification.</title>
        <authorList>
            <person name="Goeker M."/>
        </authorList>
    </citation>
    <scope>NUCLEOTIDE SEQUENCE [LARGE SCALE GENOMIC DNA]</scope>
    <source>
        <strain evidence="1 2">DSM 3770</strain>
    </source>
</reference>
<protein>
    <submittedName>
        <fullName evidence="1">Uncharacterized protein</fullName>
    </submittedName>
</protein>
<sequence>MSTADRVLDILLQEGGYRQLPKPFKIGSISFDFTHALVAGERANDLVIVIELKGDTVDDGVTRKVMALTRALDVMRSKRPVTAVLTSGQPRAETLQSISKVCRVLPVGAPTGPDAISAVRDWLAVLLPLTQPPAVDTLLDWEADLRAATAASATGELMDAVISAAPRGKEAVETVLADAIAGPVDAAIGDEGDEE</sequence>
<proteinExistence type="predicted"/>
<accession>A0ABU0LK62</accession>
<evidence type="ECO:0000313" key="2">
    <source>
        <dbReference type="Proteomes" id="UP001241747"/>
    </source>
</evidence>
<evidence type="ECO:0000313" key="1">
    <source>
        <dbReference type="EMBL" id="MDQ0507526.1"/>
    </source>
</evidence>
<comment type="caution">
    <text evidence="1">The sequence shown here is derived from an EMBL/GenBank/DDBJ whole genome shotgun (WGS) entry which is preliminary data.</text>
</comment>
<keyword evidence="2" id="KW-1185">Reference proteome</keyword>
<gene>
    <name evidence="1" type="ORF">QOZ94_004350</name>
</gene>
<dbReference type="RefSeq" id="WP_237347767.1">
    <property type="nucleotide sequence ID" value="NZ_JABWGX010000052.1"/>
</dbReference>
<dbReference type="EMBL" id="JAUSVY010000024">
    <property type="protein sequence ID" value="MDQ0507526.1"/>
    <property type="molecule type" value="Genomic_DNA"/>
</dbReference>
<organism evidence="1 2">
    <name type="scientific">Xanthobacter agilis</name>
    <dbReference type="NCBI Taxonomy" id="47492"/>
    <lineage>
        <taxon>Bacteria</taxon>
        <taxon>Pseudomonadati</taxon>
        <taxon>Pseudomonadota</taxon>
        <taxon>Alphaproteobacteria</taxon>
        <taxon>Hyphomicrobiales</taxon>
        <taxon>Xanthobacteraceae</taxon>
        <taxon>Xanthobacter</taxon>
    </lineage>
</organism>
<name>A0ABU0LK62_XANAG</name>
<dbReference type="Proteomes" id="UP001241747">
    <property type="component" value="Unassembled WGS sequence"/>
</dbReference>